<evidence type="ECO:0000256" key="3">
    <source>
        <dbReference type="ARBA" id="ARBA00035454"/>
    </source>
</evidence>
<feature type="domain" description="Large ribosomal subunit protein uL6 alpha-beta" evidence="7">
    <location>
        <begin position="91"/>
        <end position="163"/>
    </location>
</feature>
<evidence type="ECO:0000313" key="9">
    <source>
        <dbReference type="Proteomes" id="UP000176493"/>
    </source>
</evidence>
<dbReference type="PANTHER" id="PTHR11655">
    <property type="entry name" value="60S/50S RIBOSOMAL PROTEIN L6/L9"/>
    <property type="match status" value="1"/>
</dbReference>
<proteinExistence type="inferred from homology"/>
<sequence length="177" mass="19254">MSRLAKKPIIIPERVTATIRGNSITVQGPLGTLTRSFSPMVKVEQEKDAISVSPRGNAPAANMHAGTTVAHVQNMIRGSQKAFTKRLIIEGIGFKADVKDREMTLSLGFSHPVKLAVPENVLVTAEKSVITVHSSDIEAVGAFAARVRALKKPEPYKGKGIRYENEVVRRKQGKKTT</sequence>
<dbReference type="NCBIfam" id="TIGR03654">
    <property type="entry name" value="L6_bact"/>
    <property type="match status" value="1"/>
</dbReference>
<dbReference type="SUPFAM" id="SSF56053">
    <property type="entry name" value="Ribosomal protein L6"/>
    <property type="match status" value="2"/>
</dbReference>
<dbReference type="InterPro" id="IPR036789">
    <property type="entry name" value="Ribosomal_uL6-like_a/b-dom_sf"/>
</dbReference>
<dbReference type="PRINTS" id="PR00059">
    <property type="entry name" value="RIBOSOMALL6"/>
</dbReference>
<dbReference type="InterPro" id="IPR020040">
    <property type="entry name" value="Ribosomal_uL6_a/b-dom"/>
</dbReference>
<dbReference type="PIRSF" id="PIRSF002162">
    <property type="entry name" value="Ribosomal_L6"/>
    <property type="match status" value="1"/>
</dbReference>
<dbReference type="InterPro" id="IPR019906">
    <property type="entry name" value="Ribosomal_uL6_bac-type"/>
</dbReference>
<keyword evidence="1 5" id="KW-0689">Ribosomal protein</keyword>
<dbReference type="GO" id="GO:0019843">
    <property type="term" value="F:rRNA binding"/>
    <property type="evidence" value="ECO:0007669"/>
    <property type="project" value="UniProtKB-UniRule"/>
</dbReference>
<keyword evidence="6" id="KW-0694">RNA-binding</keyword>
<dbReference type="GO" id="GO:0002181">
    <property type="term" value="P:cytoplasmic translation"/>
    <property type="evidence" value="ECO:0007669"/>
    <property type="project" value="TreeGrafter"/>
</dbReference>
<dbReference type="Gene3D" id="3.90.930.12">
    <property type="entry name" value="Ribosomal protein L6, alpha-beta domain"/>
    <property type="match status" value="2"/>
</dbReference>
<name>A0A1G2MCI7_9BACT</name>
<evidence type="ECO:0000256" key="1">
    <source>
        <dbReference type="ARBA" id="ARBA00022980"/>
    </source>
</evidence>
<dbReference type="PROSITE" id="PS00525">
    <property type="entry name" value="RIBOSOMAL_L6_1"/>
    <property type="match status" value="1"/>
</dbReference>
<feature type="domain" description="Large ribosomal subunit protein uL6 alpha-beta" evidence="7">
    <location>
        <begin position="11"/>
        <end position="78"/>
    </location>
</feature>
<gene>
    <name evidence="8" type="ORF">A2W52_02610</name>
</gene>
<dbReference type="Proteomes" id="UP000176493">
    <property type="component" value="Unassembled WGS sequence"/>
</dbReference>
<protein>
    <recommendedName>
        <fullName evidence="3 4">50S ribosomal protein L6</fullName>
    </recommendedName>
</protein>
<dbReference type="InterPro" id="IPR002358">
    <property type="entry name" value="Ribosomal_uL6_CS"/>
</dbReference>
<reference evidence="8 9" key="1">
    <citation type="journal article" date="2016" name="Nat. Commun.">
        <title>Thousands of microbial genomes shed light on interconnected biogeochemical processes in an aquifer system.</title>
        <authorList>
            <person name="Anantharaman K."/>
            <person name="Brown C.T."/>
            <person name="Hug L.A."/>
            <person name="Sharon I."/>
            <person name="Castelle C.J."/>
            <person name="Probst A.J."/>
            <person name="Thomas B.C."/>
            <person name="Singh A."/>
            <person name="Wilkins M.J."/>
            <person name="Karaoz U."/>
            <person name="Brodie E.L."/>
            <person name="Williams K.H."/>
            <person name="Hubbard S.S."/>
            <person name="Banfield J.F."/>
        </authorList>
    </citation>
    <scope>NUCLEOTIDE SEQUENCE [LARGE SCALE GENOMIC DNA]</scope>
</reference>
<keyword evidence="2 5" id="KW-0687">Ribonucleoprotein</keyword>
<evidence type="ECO:0000256" key="4">
    <source>
        <dbReference type="NCBIfam" id="TIGR03654"/>
    </source>
</evidence>
<dbReference type="GO" id="GO:0003735">
    <property type="term" value="F:structural constituent of ribosome"/>
    <property type="evidence" value="ECO:0007669"/>
    <property type="project" value="UniProtKB-UniRule"/>
</dbReference>
<comment type="function">
    <text evidence="6">This protein binds to the 23S rRNA, and is important in its secondary structure. It is located near the subunit interface in the base of the L7/L12 stalk, and near the tRNA binding site of the peptidyltransferase center.</text>
</comment>
<dbReference type="AlphaFoldDB" id="A0A1G2MCI7"/>
<dbReference type="InterPro" id="IPR000702">
    <property type="entry name" value="Ribosomal_uL6-like"/>
</dbReference>
<dbReference type="Pfam" id="PF00347">
    <property type="entry name" value="Ribosomal_L6"/>
    <property type="match status" value="2"/>
</dbReference>
<evidence type="ECO:0000313" key="8">
    <source>
        <dbReference type="EMBL" id="OHA21424.1"/>
    </source>
</evidence>
<dbReference type="PANTHER" id="PTHR11655:SF14">
    <property type="entry name" value="LARGE RIBOSOMAL SUBUNIT PROTEIN UL6M"/>
    <property type="match status" value="1"/>
</dbReference>
<comment type="caution">
    <text evidence="8">The sequence shown here is derived from an EMBL/GenBank/DDBJ whole genome shotgun (WGS) entry which is preliminary data.</text>
</comment>
<evidence type="ECO:0000256" key="5">
    <source>
        <dbReference type="RuleBase" id="RU003869"/>
    </source>
</evidence>
<dbReference type="GO" id="GO:0022625">
    <property type="term" value="C:cytosolic large ribosomal subunit"/>
    <property type="evidence" value="ECO:0007669"/>
    <property type="project" value="UniProtKB-UniRule"/>
</dbReference>
<evidence type="ECO:0000259" key="7">
    <source>
        <dbReference type="Pfam" id="PF00347"/>
    </source>
</evidence>
<evidence type="ECO:0000256" key="6">
    <source>
        <dbReference type="RuleBase" id="RU003870"/>
    </source>
</evidence>
<organism evidence="8 9">
    <name type="scientific">Candidatus Taylorbacteria bacterium RIFCSPHIGHO2_02_49_25</name>
    <dbReference type="NCBI Taxonomy" id="1802305"/>
    <lineage>
        <taxon>Bacteria</taxon>
        <taxon>Candidatus Tayloriibacteriota</taxon>
    </lineage>
</organism>
<comment type="similarity">
    <text evidence="5">Belongs to the universal ribosomal protein uL6 family.</text>
</comment>
<evidence type="ECO:0000256" key="2">
    <source>
        <dbReference type="ARBA" id="ARBA00023274"/>
    </source>
</evidence>
<accession>A0A1G2MCI7</accession>
<dbReference type="EMBL" id="MHRJ01000045">
    <property type="protein sequence ID" value="OHA21424.1"/>
    <property type="molecule type" value="Genomic_DNA"/>
</dbReference>
<keyword evidence="6" id="KW-0699">rRNA-binding</keyword>